<protein>
    <submittedName>
        <fullName evidence="2">Uncharacterized protein</fullName>
    </submittedName>
</protein>
<dbReference type="AlphaFoldDB" id="A0A1Z2XQE1"/>
<dbReference type="KEGG" id="amur:ADH66_08390"/>
<dbReference type="RefSeq" id="WP_066533569.1">
    <property type="nucleotide sequence ID" value="NZ_CP021422.1"/>
</dbReference>
<evidence type="ECO:0000313" key="4">
    <source>
        <dbReference type="Proteomes" id="UP000596035"/>
    </source>
</evidence>
<organism evidence="2 4">
    <name type="scientific">Acutalibacter muris</name>
    <dbReference type="NCBI Taxonomy" id="1796620"/>
    <lineage>
        <taxon>Bacteria</taxon>
        <taxon>Bacillati</taxon>
        <taxon>Bacillota</taxon>
        <taxon>Clostridia</taxon>
        <taxon>Eubacteriales</taxon>
        <taxon>Acutalibacteraceae</taxon>
        <taxon>Acutalibacter</taxon>
    </lineage>
</organism>
<name>A0A1Z2XQE1_9FIRM</name>
<proteinExistence type="predicted"/>
<gene>
    <name evidence="1" type="ORF">ADH66_08390</name>
    <name evidence="2" type="ORF">I5Q82_18425</name>
</gene>
<dbReference type="EMBL" id="CP021422">
    <property type="protein sequence ID" value="ASB40678.1"/>
    <property type="molecule type" value="Genomic_DNA"/>
</dbReference>
<keyword evidence="3" id="KW-1185">Reference proteome</keyword>
<reference evidence="3" key="2">
    <citation type="submission" date="2017-05" db="EMBL/GenBank/DDBJ databases">
        <title>Improved OligoMM genomes.</title>
        <authorList>
            <person name="Garzetti D."/>
        </authorList>
    </citation>
    <scope>NUCLEOTIDE SEQUENCE [LARGE SCALE GENOMIC DNA]</scope>
    <source>
        <strain evidence="3">KB18</strain>
    </source>
</reference>
<evidence type="ECO:0000313" key="3">
    <source>
        <dbReference type="Proteomes" id="UP000196710"/>
    </source>
</evidence>
<dbReference type="Proteomes" id="UP000596035">
    <property type="component" value="Chromosome"/>
</dbReference>
<evidence type="ECO:0000313" key="1">
    <source>
        <dbReference type="EMBL" id="ASB40678.1"/>
    </source>
</evidence>
<sequence>MKKRVKIILAAYAAFNVLLVAVAGGLFAEASEKAKWGPPLRLEVPQHINVGYLRMDPKFSEDEYWLPKDYVEYEFLEHVPDGRPKQKEDVIRVKRTVSETAPVDRLRDPQPEGVYEALYWFCEEDGYWYLVCDPDFVVQASASPLTPGERIIEYGVPSAIVSRPGLYKLVMLNELGSFDFEVK</sequence>
<reference evidence="2 4" key="3">
    <citation type="submission" date="2020-11" db="EMBL/GenBank/DDBJ databases">
        <title>Closed and high quality bacterial genomes of the OMM12 community.</title>
        <authorList>
            <person name="Marbouty M."/>
            <person name="Lamy-Besnier Q."/>
            <person name="Debarbieux L."/>
            <person name="Koszul R."/>
        </authorList>
    </citation>
    <scope>NUCLEOTIDE SEQUENCE [LARGE SCALE GENOMIC DNA]</scope>
    <source>
        <strain evidence="2 4">KB18</strain>
    </source>
</reference>
<dbReference type="EMBL" id="CP065321">
    <property type="protein sequence ID" value="QQR29954.1"/>
    <property type="molecule type" value="Genomic_DNA"/>
</dbReference>
<accession>A0A1Z2XQE1</accession>
<evidence type="ECO:0000313" key="2">
    <source>
        <dbReference type="EMBL" id="QQR29954.1"/>
    </source>
</evidence>
<dbReference type="Proteomes" id="UP000196710">
    <property type="component" value="Chromosome"/>
</dbReference>
<reference evidence="1" key="1">
    <citation type="journal article" date="2017" name="Genome Announc.">
        <title>High-Quality Whole-Genome Sequences of the Oligo-Mouse-Microbiota Bacterial Community.</title>
        <authorList>
            <person name="Garzetti D."/>
            <person name="Brugiroux S."/>
            <person name="Bunk B."/>
            <person name="Pukall R."/>
            <person name="McCoy K.D."/>
            <person name="Macpherson A.J."/>
            <person name="Stecher B."/>
        </authorList>
    </citation>
    <scope>NUCLEOTIDE SEQUENCE</scope>
    <source>
        <strain evidence="1">KB18</strain>
    </source>
</reference>